<evidence type="ECO:0000256" key="1">
    <source>
        <dbReference type="SAM" id="MobiDB-lite"/>
    </source>
</evidence>
<protein>
    <submittedName>
        <fullName evidence="2">Uncharacterized protein</fullName>
    </submittedName>
</protein>
<feature type="region of interest" description="Disordered" evidence="1">
    <location>
        <begin position="29"/>
        <end position="56"/>
    </location>
</feature>
<comment type="caution">
    <text evidence="2">The sequence shown here is derived from an EMBL/GenBank/DDBJ whole genome shotgun (WGS) entry which is preliminary data.</text>
</comment>
<dbReference type="RefSeq" id="WP_311816190.1">
    <property type="nucleotide sequence ID" value="NZ_JARQAZ010000020.1"/>
</dbReference>
<evidence type="ECO:0000313" key="2">
    <source>
        <dbReference type="EMBL" id="MDT2771888.1"/>
    </source>
</evidence>
<name>A0ABU3FLL1_9ENTE</name>
<keyword evidence="3" id="KW-1185">Reference proteome</keyword>
<evidence type="ECO:0000313" key="3">
    <source>
        <dbReference type="Proteomes" id="UP001269061"/>
    </source>
</evidence>
<sequence length="56" mass="6655">MENSNRNNENPFVEFFKGLDENYQHYLINEMKKPPDRKEDSTRQTVPERKSGLVSP</sequence>
<feature type="compositionally biased region" description="Basic and acidic residues" evidence="1">
    <location>
        <begin position="30"/>
        <end position="56"/>
    </location>
</feature>
<gene>
    <name evidence="2" type="ORF">P7H46_13810</name>
</gene>
<reference evidence="2 3" key="1">
    <citation type="submission" date="2023-03" db="EMBL/GenBank/DDBJ databases">
        <authorList>
            <person name="Shen W."/>
            <person name="Cai J."/>
        </authorList>
    </citation>
    <scope>NUCLEOTIDE SEQUENCE [LARGE SCALE GENOMIC DNA]</scope>
    <source>
        <strain evidence="2 3">Y59</strain>
    </source>
</reference>
<accession>A0ABU3FLL1</accession>
<proteinExistence type="predicted"/>
<dbReference type="EMBL" id="JARQAZ010000020">
    <property type="protein sequence ID" value="MDT2771888.1"/>
    <property type="molecule type" value="Genomic_DNA"/>
</dbReference>
<dbReference type="Proteomes" id="UP001269061">
    <property type="component" value="Unassembled WGS sequence"/>
</dbReference>
<organism evidence="2 3">
    <name type="scientific">Enterococcus pseudoavium</name>
    <dbReference type="NCBI Taxonomy" id="44007"/>
    <lineage>
        <taxon>Bacteria</taxon>
        <taxon>Bacillati</taxon>
        <taxon>Bacillota</taxon>
        <taxon>Bacilli</taxon>
        <taxon>Lactobacillales</taxon>
        <taxon>Enterococcaceae</taxon>
        <taxon>Enterococcus</taxon>
    </lineage>
</organism>